<proteinExistence type="predicted"/>
<accession>A6G3B1</accession>
<dbReference type="AlphaFoldDB" id="A6G3B1"/>
<keyword evidence="2" id="KW-1185">Reference proteome</keyword>
<gene>
    <name evidence="1" type="ORF">PPSIR1_16780</name>
</gene>
<reference evidence="1 2" key="1">
    <citation type="submission" date="2007-06" db="EMBL/GenBank/DDBJ databases">
        <authorList>
            <person name="Shimkets L."/>
            <person name="Ferriera S."/>
            <person name="Johnson J."/>
            <person name="Kravitz S."/>
            <person name="Beeson K."/>
            <person name="Sutton G."/>
            <person name="Rogers Y.-H."/>
            <person name="Friedman R."/>
            <person name="Frazier M."/>
            <person name="Venter J.C."/>
        </authorList>
    </citation>
    <scope>NUCLEOTIDE SEQUENCE [LARGE SCALE GENOMIC DNA]</scope>
    <source>
        <strain evidence="1 2">SIR-1</strain>
    </source>
</reference>
<evidence type="ECO:0000313" key="1">
    <source>
        <dbReference type="EMBL" id="EDM79736.1"/>
    </source>
</evidence>
<dbReference type="EMBL" id="ABCS01000017">
    <property type="protein sequence ID" value="EDM79736.1"/>
    <property type="molecule type" value="Genomic_DNA"/>
</dbReference>
<sequence length="536" mass="58134">MVLPPRALGQTQNFVLAPIVLACLSSGCGDDAVLAPAPADAGPAADGWTFIVLRQLDPEDESTTNPRLVALRVDEGEAEPIELRELIELGGSRSTIETWDHPGHGVIVQNTHGPWPAWLTRVESGEPVVSPVRMGYPRKLTGVQFTPSGGGALIRSTANLPDDPLSIPPEPDCSLEWIRYDSAREPVERVELEPVGYPDCSQQLPAFALSPAADLALWLVRPDWQPYVLRAATIVDGLPGPVQTLASFEDEDHAWSSQLYVDAARIGYLVRSGSGFELAVHDRLHLDEPAERYPMTTDGYPRTLQTEGWMVWSDEAGDSWRRLFDGPLAGEPERLDSPPGYRHWLHGEDELRFLFPGAGIAHASALSAPGPVPLTTLTEPLLGTGSIAQVVENLAGWTVFERLTEDPDETSAVELVSPGPDAAIATAVELGPDVQVDFQTYAARPERVLIAQTEPLERVSLVDVGGDTPTVHTLIERQPRGSETAKLVRWSGEARHVLLNSGATIERVFIGGGEPEPLLDLGDERIATWWSLSEPG</sequence>
<protein>
    <recommendedName>
        <fullName evidence="3">Lipoprotein</fullName>
    </recommendedName>
</protein>
<evidence type="ECO:0000313" key="2">
    <source>
        <dbReference type="Proteomes" id="UP000005801"/>
    </source>
</evidence>
<comment type="caution">
    <text evidence="1">The sequence shown here is derived from an EMBL/GenBank/DDBJ whole genome shotgun (WGS) entry which is preliminary data.</text>
</comment>
<dbReference type="PROSITE" id="PS51257">
    <property type="entry name" value="PROKAR_LIPOPROTEIN"/>
    <property type="match status" value="1"/>
</dbReference>
<dbReference type="Proteomes" id="UP000005801">
    <property type="component" value="Unassembled WGS sequence"/>
</dbReference>
<evidence type="ECO:0008006" key="3">
    <source>
        <dbReference type="Google" id="ProtNLM"/>
    </source>
</evidence>
<organism evidence="1 2">
    <name type="scientific">Plesiocystis pacifica SIR-1</name>
    <dbReference type="NCBI Taxonomy" id="391625"/>
    <lineage>
        <taxon>Bacteria</taxon>
        <taxon>Pseudomonadati</taxon>
        <taxon>Myxococcota</taxon>
        <taxon>Polyangia</taxon>
        <taxon>Nannocystales</taxon>
        <taxon>Nannocystaceae</taxon>
        <taxon>Plesiocystis</taxon>
    </lineage>
</organism>
<name>A6G3B1_9BACT</name>